<dbReference type="EMBL" id="JAAGAX010000008">
    <property type="protein sequence ID" value="KAF2307197.1"/>
    <property type="molecule type" value="Genomic_DNA"/>
</dbReference>
<reference evidence="3 4" key="1">
    <citation type="journal article" date="2020" name="Mol. Plant">
        <title>The Chromosome-Based Rubber Tree Genome Provides New Insights into Spurge Genome Evolution and Rubber Biosynthesis.</title>
        <authorList>
            <person name="Liu J."/>
            <person name="Shi C."/>
            <person name="Shi C.C."/>
            <person name="Li W."/>
            <person name="Zhang Q.J."/>
            <person name="Zhang Y."/>
            <person name="Li K."/>
            <person name="Lu H.F."/>
            <person name="Shi C."/>
            <person name="Zhu S.T."/>
            <person name="Xiao Z.Y."/>
            <person name="Nan H."/>
            <person name="Yue Y."/>
            <person name="Zhu X.G."/>
            <person name="Wu Y."/>
            <person name="Hong X.N."/>
            <person name="Fan G.Y."/>
            <person name="Tong Y."/>
            <person name="Zhang D."/>
            <person name="Mao C.L."/>
            <person name="Liu Y.L."/>
            <person name="Hao S.J."/>
            <person name="Liu W.Q."/>
            <person name="Lv M.Q."/>
            <person name="Zhang H.B."/>
            <person name="Liu Y."/>
            <person name="Hu-Tang G.R."/>
            <person name="Wang J.P."/>
            <person name="Wang J.H."/>
            <person name="Sun Y.H."/>
            <person name="Ni S.B."/>
            <person name="Chen W.B."/>
            <person name="Zhang X.C."/>
            <person name="Jiao Y.N."/>
            <person name="Eichler E.E."/>
            <person name="Li G.H."/>
            <person name="Liu X."/>
            <person name="Gao L.Z."/>
        </authorList>
    </citation>
    <scope>NUCLEOTIDE SEQUENCE [LARGE SCALE GENOMIC DNA]</scope>
    <source>
        <strain evidence="4">cv. GT1</strain>
        <tissue evidence="3">Leaf</tissue>
    </source>
</reference>
<accession>A0A6A6M308</accession>
<evidence type="ECO:0000259" key="2">
    <source>
        <dbReference type="PROSITE" id="PS01031"/>
    </source>
</evidence>
<dbReference type="FunFam" id="2.60.40.790:FF:000049">
    <property type="entry name" value="Increased DNA methylation 3"/>
    <property type="match status" value="1"/>
</dbReference>
<organism evidence="3 4">
    <name type="scientific">Hevea brasiliensis</name>
    <name type="common">Para rubber tree</name>
    <name type="synonym">Siphonia brasiliensis</name>
    <dbReference type="NCBI Taxonomy" id="3981"/>
    <lineage>
        <taxon>Eukaryota</taxon>
        <taxon>Viridiplantae</taxon>
        <taxon>Streptophyta</taxon>
        <taxon>Embryophyta</taxon>
        <taxon>Tracheophyta</taxon>
        <taxon>Spermatophyta</taxon>
        <taxon>Magnoliopsida</taxon>
        <taxon>eudicotyledons</taxon>
        <taxon>Gunneridae</taxon>
        <taxon>Pentapetalae</taxon>
        <taxon>rosids</taxon>
        <taxon>fabids</taxon>
        <taxon>Malpighiales</taxon>
        <taxon>Euphorbiaceae</taxon>
        <taxon>Crotonoideae</taxon>
        <taxon>Micrandreae</taxon>
        <taxon>Hevea</taxon>
    </lineage>
</organism>
<dbReference type="InterPro" id="IPR036928">
    <property type="entry name" value="AS_sf"/>
</dbReference>
<dbReference type="Gene3D" id="2.60.40.790">
    <property type="match status" value="1"/>
</dbReference>
<dbReference type="GO" id="GO:0005634">
    <property type="term" value="C:nucleus"/>
    <property type="evidence" value="ECO:0007669"/>
    <property type="project" value="TreeGrafter"/>
</dbReference>
<name>A0A6A6M308_HEVBR</name>
<dbReference type="InterPro" id="IPR008978">
    <property type="entry name" value="HSP20-like_chaperone"/>
</dbReference>
<dbReference type="PANTHER" id="PTHR34661:SF8">
    <property type="entry name" value="ALPHA-CRYSTALLIN DOMAIN-CONTAINING PROTEIN 22.3"/>
    <property type="match status" value="1"/>
</dbReference>
<dbReference type="SUPFAM" id="SSF75304">
    <property type="entry name" value="Amidase signature (AS) enzymes"/>
    <property type="match status" value="1"/>
</dbReference>
<dbReference type="Gene3D" id="3.90.1300.10">
    <property type="entry name" value="Amidase signature (AS) domain"/>
    <property type="match status" value="1"/>
</dbReference>
<comment type="caution">
    <text evidence="3">The sequence shown here is derived from an EMBL/GenBank/DDBJ whole genome shotgun (WGS) entry which is preliminary data.</text>
</comment>
<evidence type="ECO:0000313" key="3">
    <source>
        <dbReference type="EMBL" id="KAF2307197.1"/>
    </source>
</evidence>
<gene>
    <name evidence="3" type="ORF">GH714_025389</name>
</gene>
<comment type="similarity">
    <text evidence="1">Belongs to the small heat shock protein (HSP20) family.</text>
</comment>
<dbReference type="Pfam" id="PF01425">
    <property type="entry name" value="Amidase"/>
    <property type="match status" value="1"/>
</dbReference>
<dbReference type="Proteomes" id="UP000467840">
    <property type="component" value="Chromosome 9"/>
</dbReference>
<evidence type="ECO:0000313" key="4">
    <source>
        <dbReference type="Proteomes" id="UP000467840"/>
    </source>
</evidence>
<dbReference type="PANTHER" id="PTHR34661">
    <property type="entry name" value="INCREASED DNA METHYLATION 3"/>
    <property type="match status" value="1"/>
</dbReference>
<dbReference type="SUPFAM" id="SSF49764">
    <property type="entry name" value="HSP20-like chaperones"/>
    <property type="match status" value="1"/>
</dbReference>
<sequence>MAHLQILVLQIVYLEDSSGSAVAVGAKLVDFSLGTDTGGSVRVPASYCSILGFRPSHDAVSTAGVIPMAQSFDTVGWFARDLVILNRVGRILLQLPDVDLLLFTIRNDLDFLWAVHRFHYKRMSFGMHGGNNEFQNPHQQALEVQPLNSVPYISSPAPVGDYDSLQTESDAQPVEKVGPCMVFLPSNTTKKEWDNIVVSAKSAVVLTGTAAMGQVGPIVGLMDIGECDDAYMFRVSLPGVAKDEKEFSCDIEPNGTIIIKGVTTTGEKIVCKNSQVFRMQTQNLPQPGHFSIKFQLPGPVDDQQFSGRFGNDGMLEGIVKKSIQ</sequence>
<dbReference type="InterPro" id="IPR002068">
    <property type="entry name" value="A-crystallin/Hsp20_dom"/>
</dbReference>
<evidence type="ECO:0000256" key="1">
    <source>
        <dbReference type="PROSITE-ProRule" id="PRU00285"/>
    </source>
</evidence>
<protein>
    <recommendedName>
        <fullName evidence="2">SHSP domain-containing protein</fullName>
    </recommendedName>
</protein>
<proteinExistence type="inferred from homology"/>
<dbReference type="InterPro" id="IPR023631">
    <property type="entry name" value="Amidase_dom"/>
</dbReference>
<keyword evidence="4" id="KW-1185">Reference proteome</keyword>
<dbReference type="AlphaFoldDB" id="A0A6A6M308"/>
<dbReference type="InterPro" id="IPR039321">
    <property type="entry name" value="IDM2/3-like"/>
</dbReference>
<dbReference type="CDD" id="cd06464">
    <property type="entry name" value="ACD_sHsps-like"/>
    <property type="match status" value="1"/>
</dbReference>
<feature type="domain" description="SHSP" evidence="2">
    <location>
        <begin position="210"/>
        <end position="324"/>
    </location>
</feature>
<dbReference type="PROSITE" id="PS01031">
    <property type="entry name" value="SHSP"/>
    <property type="match status" value="1"/>
</dbReference>